<feature type="domain" description="Putative regulatory protein FmdB zinc ribbon" evidence="2">
    <location>
        <begin position="1"/>
        <end position="41"/>
    </location>
</feature>
<sequence length="111" mass="11023">MPTYAYACTACGHAFEIVQSFSDDSLSVCPECEGRLRKVFSSVGVVFKGSGFYRNDARAGAKSTALSPAASTPAATPASSTSSSSTSSSSTSSTSSSSTSTAPAAKPAASS</sequence>
<dbReference type="PANTHER" id="PTHR34404:SF2">
    <property type="entry name" value="CONSERVED SERINE RICH PROTEIN"/>
    <property type="match status" value="1"/>
</dbReference>
<dbReference type="AlphaFoldDB" id="A0A510V3D1"/>
<dbReference type="PANTHER" id="PTHR34404">
    <property type="entry name" value="REGULATORY PROTEIN, FMDB FAMILY"/>
    <property type="match status" value="1"/>
</dbReference>
<organism evidence="3 4">
    <name type="scientific">Cellulomonas xylanilytica</name>
    <dbReference type="NCBI Taxonomy" id="233583"/>
    <lineage>
        <taxon>Bacteria</taxon>
        <taxon>Bacillati</taxon>
        <taxon>Actinomycetota</taxon>
        <taxon>Actinomycetes</taxon>
        <taxon>Micrococcales</taxon>
        <taxon>Cellulomonadaceae</taxon>
        <taxon>Cellulomonas</taxon>
    </lineage>
</organism>
<dbReference type="NCBIfam" id="TIGR02605">
    <property type="entry name" value="CxxC_CxxC_SSSS"/>
    <property type="match status" value="1"/>
</dbReference>
<dbReference type="RefSeq" id="WP_146927200.1">
    <property type="nucleotide sequence ID" value="NZ_BJUB01000005.1"/>
</dbReference>
<dbReference type="EMBL" id="BJUB01000005">
    <property type="protein sequence ID" value="GEK21397.1"/>
    <property type="molecule type" value="Genomic_DNA"/>
</dbReference>
<dbReference type="Pfam" id="PF09723">
    <property type="entry name" value="Zn_ribbon_8"/>
    <property type="match status" value="1"/>
</dbReference>
<name>A0A510V3D1_9CELL</name>
<dbReference type="InterPro" id="IPR013429">
    <property type="entry name" value="Regulatory_FmdB_Zinc_ribbon"/>
</dbReference>
<proteinExistence type="predicted"/>
<feature type="region of interest" description="Disordered" evidence="1">
    <location>
        <begin position="63"/>
        <end position="111"/>
    </location>
</feature>
<keyword evidence="4" id="KW-1185">Reference proteome</keyword>
<protein>
    <recommendedName>
        <fullName evidence="2">Putative regulatory protein FmdB zinc ribbon domain-containing protein</fullName>
    </recommendedName>
</protein>
<comment type="caution">
    <text evidence="3">The sequence shown here is derived from an EMBL/GenBank/DDBJ whole genome shotgun (WGS) entry which is preliminary data.</text>
</comment>
<dbReference type="SMART" id="SM00834">
    <property type="entry name" value="CxxC_CXXC_SSSS"/>
    <property type="match status" value="1"/>
</dbReference>
<dbReference type="InterPro" id="IPR010916">
    <property type="entry name" value="TonB_box_CS"/>
</dbReference>
<reference evidence="3 4" key="1">
    <citation type="submission" date="2019-07" db="EMBL/GenBank/DDBJ databases">
        <title>Whole genome shotgun sequence of Cellulomonas xylanilytica NBRC 101102.</title>
        <authorList>
            <person name="Hosoyama A."/>
            <person name="Uohara A."/>
            <person name="Ohji S."/>
            <person name="Ichikawa N."/>
        </authorList>
    </citation>
    <scope>NUCLEOTIDE SEQUENCE [LARGE SCALE GENOMIC DNA]</scope>
    <source>
        <strain evidence="3 4">NBRC 101102</strain>
    </source>
</reference>
<evidence type="ECO:0000313" key="3">
    <source>
        <dbReference type="EMBL" id="GEK21397.1"/>
    </source>
</evidence>
<evidence type="ECO:0000256" key="1">
    <source>
        <dbReference type="SAM" id="MobiDB-lite"/>
    </source>
</evidence>
<dbReference type="OrthoDB" id="9813321at2"/>
<evidence type="ECO:0000259" key="2">
    <source>
        <dbReference type="SMART" id="SM00834"/>
    </source>
</evidence>
<dbReference type="Proteomes" id="UP000321118">
    <property type="component" value="Unassembled WGS sequence"/>
</dbReference>
<gene>
    <name evidence="3" type="ORF">CXY01_19170</name>
</gene>
<evidence type="ECO:0000313" key="4">
    <source>
        <dbReference type="Proteomes" id="UP000321118"/>
    </source>
</evidence>
<accession>A0A510V3D1</accession>
<dbReference type="PROSITE" id="PS00430">
    <property type="entry name" value="TONB_DEPENDENT_REC_1"/>
    <property type="match status" value="1"/>
</dbReference>